<dbReference type="EMBL" id="LR798430">
    <property type="protein sequence ID" value="CAB5231657.1"/>
    <property type="molecule type" value="Genomic_DNA"/>
</dbReference>
<evidence type="ECO:0000313" key="1">
    <source>
        <dbReference type="EMBL" id="CAB4185185.1"/>
    </source>
</evidence>
<accession>A0A6J7XM91</accession>
<evidence type="ECO:0000313" key="3">
    <source>
        <dbReference type="EMBL" id="CAB4217845.1"/>
    </source>
</evidence>
<evidence type="ECO:0000313" key="2">
    <source>
        <dbReference type="EMBL" id="CAB4193228.1"/>
    </source>
</evidence>
<dbReference type="EMBL" id="LR797197">
    <property type="protein sequence ID" value="CAB4193228.1"/>
    <property type="molecule type" value="Genomic_DNA"/>
</dbReference>
<reference evidence="4" key="1">
    <citation type="submission" date="2020-05" db="EMBL/GenBank/DDBJ databases">
        <authorList>
            <person name="Chiriac C."/>
            <person name="Salcher M."/>
            <person name="Ghai R."/>
            <person name="Kavagutti S V."/>
        </authorList>
    </citation>
    <scope>NUCLEOTIDE SEQUENCE</scope>
</reference>
<dbReference type="EMBL" id="LR797075">
    <property type="protein sequence ID" value="CAB4185185.1"/>
    <property type="molecule type" value="Genomic_DNA"/>
</dbReference>
<dbReference type="EMBL" id="LR797450">
    <property type="protein sequence ID" value="CAB4217845.1"/>
    <property type="molecule type" value="Genomic_DNA"/>
</dbReference>
<gene>
    <name evidence="1" type="ORF">UFOVP1127_30</name>
    <name evidence="2" type="ORF">UFOVP1242_44</name>
    <name evidence="3" type="ORF">UFOVP1492_104</name>
    <name evidence="4" type="ORF">UFOVP1580_133</name>
</gene>
<organism evidence="4">
    <name type="scientific">uncultured Caudovirales phage</name>
    <dbReference type="NCBI Taxonomy" id="2100421"/>
    <lineage>
        <taxon>Viruses</taxon>
        <taxon>Duplodnaviria</taxon>
        <taxon>Heunggongvirae</taxon>
        <taxon>Uroviricota</taxon>
        <taxon>Caudoviricetes</taxon>
        <taxon>Peduoviridae</taxon>
        <taxon>Maltschvirus</taxon>
        <taxon>Maltschvirus maltsch</taxon>
    </lineage>
</organism>
<sequence length="47" mass="5661">MLKHERLTKFGQPSRNENKKLTFDWPLSDANRLVNGQRNAFYEVVRR</sequence>
<proteinExistence type="predicted"/>
<protein>
    <submittedName>
        <fullName evidence="4">Uncharacterized protein</fullName>
    </submittedName>
</protein>
<evidence type="ECO:0000313" key="4">
    <source>
        <dbReference type="EMBL" id="CAB5231657.1"/>
    </source>
</evidence>
<name>A0A6J7XM91_9CAUD</name>